<feature type="region of interest" description="Disordered" evidence="1">
    <location>
        <begin position="145"/>
        <end position="178"/>
    </location>
</feature>
<name>A0A2D0NI60_FLAN2</name>
<accession>A0A2D0NI60</accession>
<comment type="caution">
    <text evidence="3">The sequence shown here is derived from an EMBL/GenBank/DDBJ whole genome shotgun (WGS) entry which is preliminary data.</text>
</comment>
<feature type="transmembrane region" description="Helical" evidence="2">
    <location>
        <begin position="44"/>
        <end position="65"/>
    </location>
</feature>
<feature type="compositionally biased region" description="Polar residues" evidence="1">
    <location>
        <begin position="157"/>
        <end position="167"/>
    </location>
</feature>
<keyword evidence="4" id="KW-1185">Reference proteome</keyword>
<evidence type="ECO:0000256" key="2">
    <source>
        <dbReference type="SAM" id="Phobius"/>
    </source>
</evidence>
<sequence>MENVERILKQSDRQLRSFPVDEHRWQRLQASLRARKRRRQFRHWVKRMLPLLLLLFLLVVTGHYFRSGAAGKEPLVLSAFPIDLSGAGNDGRPEAPLSDHQNAGPLIAASEENALESLNIQAKDQTSIAQSGSKQQARISEGKLIQTNQPPEPPQISGLSPSLTPQQEVEPMRIEPKGNRTLMPALSLLTRSVELLPSTPPQLEPKDLPPPRRRKWVIGISTGLIRGQQTLAPARYLDEQTYSGQLVSTQINGLDLYELDAIRRQQIEIGRSLSLQVQCLISDRLSIALSLHQWRFRYRGQSQADQNVPGNIFTQRITLQQQHWLSGIGLRYRLLDWGRWQFQLGSYTLLTLSNRSESHLEYWQNQQRIGTETLIRNTPWEHSMRIQVDGQLTYRLTPNWQLGLGGGCLLDSPLLPYLDLRLQVRL</sequence>
<keyword evidence="2" id="KW-1133">Transmembrane helix</keyword>
<evidence type="ECO:0000256" key="1">
    <source>
        <dbReference type="SAM" id="MobiDB-lite"/>
    </source>
</evidence>
<organism evidence="3 4">
    <name type="scientific">Flavilitoribacter nigricans (strain ATCC 23147 / DSM 23189 / NBRC 102662 / NCIMB 1420 / SS-2)</name>
    <name type="common">Lewinella nigricans</name>
    <dbReference type="NCBI Taxonomy" id="1122177"/>
    <lineage>
        <taxon>Bacteria</taxon>
        <taxon>Pseudomonadati</taxon>
        <taxon>Bacteroidota</taxon>
        <taxon>Saprospiria</taxon>
        <taxon>Saprospirales</taxon>
        <taxon>Lewinellaceae</taxon>
        <taxon>Flavilitoribacter</taxon>
    </lineage>
</organism>
<evidence type="ECO:0008006" key="5">
    <source>
        <dbReference type="Google" id="ProtNLM"/>
    </source>
</evidence>
<dbReference type="RefSeq" id="WP_099148311.1">
    <property type="nucleotide sequence ID" value="NZ_PDUD01000002.1"/>
</dbReference>
<proteinExistence type="predicted"/>
<dbReference type="AlphaFoldDB" id="A0A2D0NI60"/>
<gene>
    <name evidence="3" type="ORF">CRP01_01950</name>
</gene>
<keyword evidence="2" id="KW-0812">Transmembrane</keyword>
<protein>
    <recommendedName>
        <fullName evidence="5">Outer membrane protein beta-barrel domain-containing protein</fullName>
    </recommendedName>
</protein>
<dbReference type="Proteomes" id="UP000223913">
    <property type="component" value="Unassembled WGS sequence"/>
</dbReference>
<dbReference type="EMBL" id="PDUD01000002">
    <property type="protein sequence ID" value="PHN08108.1"/>
    <property type="molecule type" value="Genomic_DNA"/>
</dbReference>
<evidence type="ECO:0000313" key="3">
    <source>
        <dbReference type="EMBL" id="PHN08108.1"/>
    </source>
</evidence>
<keyword evidence="2" id="KW-0472">Membrane</keyword>
<reference evidence="3 4" key="1">
    <citation type="submission" date="2017-10" db="EMBL/GenBank/DDBJ databases">
        <title>The draft genome sequence of Lewinella nigricans NBRC 102662.</title>
        <authorList>
            <person name="Wang K."/>
        </authorList>
    </citation>
    <scope>NUCLEOTIDE SEQUENCE [LARGE SCALE GENOMIC DNA]</scope>
    <source>
        <strain evidence="3 4">NBRC 102662</strain>
    </source>
</reference>
<evidence type="ECO:0000313" key="4">
    <source>
        <dbReference type="Proteomes" id="UP000223913"/>
    </source>
</evidence>